<dbReference type="Proteomes" id="UP000053820">
    <property type="component" value="Unassembled WGS sequence"/>
</dbReference>
<dbReference type="AlphaFoldDB" id="A0A0C9VUV0"/>
<evidence type="ECO:0000313" key="2">
    <source>
        <dbReference type="Proteomes" id="UP000053820"/>
    </source>
</evidence>
<dbReference type="EMBL" id="KN839859">
    <property type="protein sequence ID" value="KIJ61850.1"/>
    <property type="molecule type" value="Genomic_DNA"/>
</dbReference>
<name>A0A0C9VUV0_9AGAM</name>
<keyword evidence="2" id="KW-1185">Reference proteome</keyword>
<dbReference type="OrthoDB" id="3001771at2759"/>
<evidence type="ECO:0000313" key="1">
    <source>
        <dbReference type="EMBL" id="KIJ61850.1"/>
    </source>
</evidence>
<organism evidence="1 2">
    <name type="scientific">Hydnomerulius pinastri MD-312</name>
    <dbReference type="NCBI Taxonomy" id="994086"/>
    <lineage>
        <taxon>Eukaryota</taxon>
        <taxon>Fungi</taxon>
        <taxon>Dikarya</taxon>
        <taxon>Basidiomycota</taxon>
        <taxon>Agaricomycotina</taxon>
        <taxon>Agaricomycetes</taxon>
        <taxon>Agaricomycetidae</taxon>
        <taxon>Boletales</taxon>
        <taxon>Boletales incertae sedis</taxon>
        <taxon>Leucogyrophana</taxon>
    </lineage>
</organism>
<sequence length="196" mass="22721">MTLRLFKFVLTVYRRALHPSANDKSIMIHPNNLKPASIHDLPNEVLLLAFKFLYMTSRSPTDLSAAISEGFRRCTLEMDGDQKALYAFYEEPYETKWAKERDLFSPSLFPYSQANVCQRWRNVLGDCSVFWTRVVIPVDKCIPLTTILDYFCWSKDHLIEIFVGRGRTTSTGHLDSHERQRVATIMPFIALHFPSL</sequence>
<accession>A0A0C9VUV0</accession>
<dbReference type="HOGENOM" id="CLU_1390409_0_0_1"/>
<reference evidence="1 2" key="1">
    <citation type="submission" date="2014-04" db="EMBL/GenBank/DDBJ databases">
        <title>Evolutionary Origins and Diversification of the Mycorrhizal Mutualists.</title>
        <authorList>
            <consortium name="DOE Joint Genome Institute"/>
            <consortium name="Mycorrhizal Genomics Consortium"/>
            <person name="Kohler A."/>
            <person name="Kuo A."/>
            <person name="Nagy L.G."/>
            <person name="Floudas D."/>
            <person name="Copeland A."/>
            <person name="Barry K.W."/>
            <person name="Cichocki N."/>
            <person name="Veneault-Fourrey C."/>
            <person name="LaButti K."/>
            <person name="Lindquist E.A."/>
            <person name="Lipzen A."/>
            <person name="Lundell T."/>
            <person name="Morin E."/>
            <person name="Murat C."/>
            <person name="Riley R."/>
            <person name="Ohm R."/>
            <person name="Sun H."/>
            <person name="Tunlid A."/>
            <person name="Henrissat B."/>
            <person name="Grigoriev I.V."/>
            <person name="Hibbett D.S."/>
            <person name="Martin F."/>
        </authorList>
    </citation>
    <scope>NUCLEOTIDE SEQUENCE [LARGE SCALE GENOMIC DNA]</scope>
    <source>
        <strain evidence="1 2">MD-312</strain>
    </source>
</reference>
<proteinExistence type="predicted"/>
<gene>
    <name evidence="1" type="ORF">HYDPIDRAFT_115324</name>
</gene>
<protein>
    <recommendedName>
        <fullName evidence="3">F-box domain-containing protein</fullName>
    </recommendedName>
</protein>
<evidence type="ECO:0008006" key="3">
    <source>
        <dbReference type="Google" id="ProtNLM"/>
    </source>
</evidence>